<dbReference type="GO" id="GO:0005634">
    <property type="term" value="C:nucleus"/>
    <property type="evidence" value="ECO:0007669"/>
    <property type="project" value="UniProtKB-SubCell"/>
</dbReference>
<keyword evidence="4" id="KW-0238">DNA-binding</keyword>
<evidence type="ECO:0000256" key="4">
    <source>
        <dbReference type="ARBA" id="ARBA00023125"/>
    </source>
</evidence>
<dbReference type="GO" id="GO:0003677">
    <property type="term" value="F:DNA binding"/>
    <property type="evidence" value="ECO:0007669"/>
    <property type="project" value="UniProtKB-KW"/>
</dbReference>
<name>A0A3D8QBI5_9HELO</name>
<proteinExistence type="predicted"/>
<dbReference type="Pfam" id="PF04082">
    <property type="entry name" value="Fungal_trans"/>
    <property type="match status" value="1"/>
</dbReference>
<keyword evidence="3" id="KW-0805">Transcription regulation</keyword>
<feature type="domain" description="Zn(2)-C6 fungal-type" evidence="8">
    <location>
        <begin position="12"/>
        <end position="42"/>
    </location>
</feature>
<evidence type="ECO:0000256" key="3">
    <source>
        <dbReference type="ARBA" id="ARBA00023015"/>
    </source>
</evidence>
<dbReference type="GO" id="GO:0000981">
    <property type="term" value="F:DNA-binding transcription factor activity, RNA polymerase II-specific"/>
    <property type="evidence" value="ECO:0007669"/>
    <property type="project" value="InterPro"/>
</dbReference>
<dbReference type="CDD" id="cd00067">
    <property type="entry name" value="GAL4"/>
    <property type="match status" value="1"/>
</dbReference>
<evidence type="ECO:0000313" key="9">
    <source>
        <dbReference type="EMBL" id="RDW58824.1"/>
    </source>
</evidence>
<sequence>MSHSQRQQTGLACEDCRRRKARCDRTRPSCGSCQDSGTSCRYVDKRPKRGPRKGEMMGLKNLIADLEQRLNERTIQQQAGHEIVPSDRAQKPDSIPDALLLLDQNATLTETVPIILSNDLENSNLGSTGYENCGLGTSGLENTRLDSPSLGSTTSPDQTPFSSSIFAGTDMGSLRALDGSHNIMISDQNSISDWLDGDSILSPSVPPSGNQQLLDSKAVQALGGPTLSELMQADLDELYFERVHPVLPNIHRRKYFTWARQKRQSVGQVALQYAMRAAAAAVSAQYQPLSSMLCAESRRLLEQMTNDGTGDGDDTHIEQIQAWLLVAHWELLCNHEHQAMLAVGRAIRMVQLARLHDVDAWNVPYMPVGAEIKRLPSPPLSDEESFVKAEERRRTFWLAYCFDRFCLIHSECPPSLQDELIRTRLPASETNYQNDQPVQMEFLCEVLAHNDRAALPSFARCVVLHSLFSHCISHQRFAMSEAAASGNVSSKVWSKYAWLTLAVERRKGCLLQSLPSATDIVEDPMLTLATVLAACAATDVYQSMAQSTAWTTVDHEDSVHSNYTEQAVQAASELVRFIESMPRSINCFKAHPFLPTLIYRAALFLIGLSRASIPTTTAHSNREGDLGILFGALGDLEQVNKLSGNLLNRLEKARHKGSDVSEQRRLTRQENLRA</sequence>
<evidence type="ECO:0000256" key="6">
    <source>
        <dbReference type="ARBA" id="ARBA00023242"/>
    </source>
</evidence>
<dbReference type="InterPro" id="IPR036864">
    <property type="entry name" value="Zn2-C6_fun-type_DNA-bd_sf"/>
</dbReference>
<keyword evidence="10" id="KW-1185">Reference proteome</keyword>
<dbReference type="EMBL" id="PDLM01000017">
    <property type="protein sequence ID" value="RDW58824.1"/>
    <property type="molecule type" value="Genomic_DNA"/>
</dbReference>
<dbReference type="InterPro" id="IPR050815">
    <property type="entry name" value="TF_fung"/>
</dbReference>
<dbReference type="SMART" id="SM00906">
    <property type="entry name" value="Fungal_trans"/>
    <property type="match status" value="1"/>
</dbReference>
<comment type="subcellular location">
    <subcellularLocation>
        <location evidence="1">Nucleus</location>
    </subcellularLocation>
</comment>
<evidence type="ECO:0000256" key="2">
    <source>
        <dbReference type="ARBA" id="ARBA00022723"/>
    </source>
</evidence>
<keyword evidence="6" id="KW-0539">Nucleus</keyword>
<protein>
    <recommendedName>
        <fullName evidence="8">Zn(2)-C6 fungal-type domain-containing protein</fullName>
    </recommendedName>
</protein>
<accession>A0A3D8QBI5</accession>
<dbReference type="Proteomes" id="UP000256645">
    <property type="component" value="Unassembled WGS sequence"/>
</dbReference>
<comment type="caution">
    <text evidence="9">The sequence shown here is derived from an EMBL/GenBank/DDBJ whole genome shotgun (WGS) entry which is preliminary data.</text>
</comment>
<dbReference type="PROSITE" id="PS00463">
    <property type="entry name" value="ZN2_CY6_FUNGAL_1"/>
    <property type="match status" value="1"/>
</dbReference>
<dbReference type="PROSITE" id="PS50048">
    <property type="entry name" value="ZN2_CY6_FUNGAL_2"/>
    <property type="match status" value="1"/>
</dbReference>
<organism evidence="9 10">
    <name type="scientific">Coleophoma cylindrospora</name>
    <dbReference type="NCBI Taxonomy" id="1849047"/>
    <lineage>
        <taxon>Eukaryota</taxon>
        <taxon>Fungi</taxon>
        <taxon>Dikarya</taxon>
        <taxon>Ascomycota</taxon>
        <taxon>Pezizomycotina</taxon>
        <taxon>Leotiomycetes</taxon>
        <taxon>Helotiales</taxon>
        <taxon>Dermateaceae</taxon>
        <taxon>Coleophoma</taxon>
    </lineage>
</organism>
<gene>
    <name evidence="9" type="ORF">BP6252_13300</name>
</gene>
<keyword evidence="5" id="KW-0804">Transcription</keyword>
<dbReference type="OrthoDB" id="3533724at2759"/>
<dbReference type="Pfam" id="PF00172">
    <property type="entry name" value="Zn_clus"/>
    <property type="match status" value="1"/>
</dbReference>
<feature type="compositionally biased region" description="Polar residues" evidence="7">
    <location>
        <begin position="139"/>
        <end position="161"/>
    </location>
</feature>
<evidence type="ECO:0000313" key="10">
    <source>
        <dbReference type="Proteomes" id="UP000256645"/>
    </source>
</evidence>
<dbReference type="SMART" id="SM00066">
    <property type="entry name" value="GAL4"/>
    <property type="match status" value="1"/>
</dbReference>
<dbReference type="InterPro" id="IPR001138">
    <property type="entry name" value="Zn2Cys6_DnaBD"/>
</dbReference>
<evidence type="ECO:0000259" key="8">
    <source>
        <dbReference type="PROSITE" id="PS50048"/>
    </source>
</evidence>
<evidence type="ECO:0000256" key="7">
    <source>
        <dbReference type="SAM" id="MobiDB-lite"/>
    </source>
</evidence>
<feature type="region of interest" description="Disordered" evidence="7">
    <location>
        <begin position="138"/>
        <end position="161"/>
    </location>
</feature>
<dbReference type="Gene3D" id="4.10.240.10">
    <property type="entry name" value="Zn(2)-C6 fungal-type DNA-binding domain"/>
    <property type="match status" value="1"/>
</dbReference>
<dbReference type="InterPro" id="IPR007219">
    <property type="entry name" value="XnlR_reg_dom"/>
</dbReference>
<keyword evidence="2" id="KW-0479">Metal-binding</keyword>
<dbReference type="AlphaFoldDB" id="A0A3D8QBI5"/>
<evidence type="ECO:0000256" key="5">
    <source>
        <dbReference type="ARBA" id="ARBA00023163"/>
    </source>
</evidence>
<dbReference type="GO" id="GO:0006351">
    <property type="term" value="P:DNA-templated transcription"/>
    <property type="evidence" value="ECO:0007669"/>
    <property type="project" value="InterPro"/>
</dbReference>
<evidence type="ECO:0000256" key="1">
    <source>
        <dbReference type="ARBA" id="ARBA00004123"/>
    </source>
</evidence>
<dbReference type="GO" id="GO:0008270">
    <property type="term" value="F:zinc ion binding"/>
    <property type="evidence" value="ECO:0007669"/>
    <property type="project" value="InterPro"/>
</dbReference>
<dbReference type="SUPFAM" id="SSF57701">
    <property type="entry name" value="Zn2/Cys6 DNA-binding domain"/>
    <property type="match status" value="1"/>
</dbReference>
<reference evidence="9 10" key="1">
    <citation type="journal article" date="2018" name="IMA Fungus">
        <title>IMA Genome-F 9: Draft genome sequence of Annulohypoxylon stygium, Aspergillus mulundensis, Berkeleyomyces basicola (syn. Thielaviopsis basicola), Ceratocystis smalleyi, two Cercospora beticola strains, Coleophoma cylindrospora, Fusarium fracticaudum, Phialophora cf. hyalina, and Morchella septimelata.</title>
        <authorList>
            <person name="Wingfield B.D."/>
            <person name="Bills G.F."/>
            <person name="Dong Y."/>
            <person name="Huang W."/>
            <person name="Nel W.J."/>
            <person name="Swalarsk-Parry B.S."/>
            <person name="Vaghefi N."/>
            <person name="Wilken P.M."/>
            <person name="An Z."/>
            <person name="de Beer Z.W."/>
            <person name="De Vos L."/>
            <person name="Chen L."/>
            <person name="Duong T.A."/>
            <person name="Gao Y."/>
            <person name="Hammerbacher A."/>
            <person name="Kikkert J.R."/>
            <person name="Li Y."/>
            <person name="Li H."/>
            <person name="Li K."/>
            <person name="Li Q."/>
            <person name="Liu X."/>
            <person name="Ma X."/>
            <person name="Naidoo K."/>
            <person name="Pethybridge S.J."/>
            <person name="Sun J."/>
            <person name="Steenkamp E.T."/>
            <person name="van der Nest M.A."/>
            <person name="van Wyk S."/>
            <person name="Wingfield M.J."/>
            <person name="Xiong C."/>
            <person name="Yue Q."/>
            <person name="Zhang X."/>
        </authorList>
    </citation>
    <scope>NUCLEOTIDE SEQUENCE [LARGE SCALE GENOMIC DNA]</scope>
    <source>
        <strain evidence="9 10">BP6252</strain>
    </source>
</reference>
<dbReference type="PANTHER" id="PTHR47338:SF3">
    <property type="entry name" value="C6 FINGER DOMAIN TRANSCRIPTION FACTOR DBAA-RELATED"/>
    <property type="match status" value="1"/>
</dbReference>
<dbReference type="CDD" id="cd12148">
    <property type="entry name" value="fungal_TF_MHR"/>
    <property type="match status" value="1"/>
</dbReference>
<dbReference type="PANTHER" id="PTHR47338">
    <property type="entry name" value="ZN(II)2CYS6 TRANSCRIPTION FACTOR (EUROFUNG)-RELATED"/>
    <property type="match status" value="1"/>
</dbReference>
<dbReference type="STRING" id="1849047.A0A3D8QBI5"/>